<name>V9ESI0_PHYNI</name>
<feature type="compositionally biased region" description="Basic and acidic residues" evidence="1">
    <location>
        <begin position="154"/>
        <end position="169"/>
    </location>
</feature>
<evidence type="ECO:0008006" key="4">
    <source>
        <dbReference type="Google" id="ProtNLM"/>
    </source>
</evidence>
<dbReference type="Proteomes" id="UP000018721">
    <property type="component" value="Unassembled WGS sequence"/>
</dbReference>
<organism evidence="2 3">
    <name type="scientific">Phytophthora nicotianae P1569</name>
    <dbReference type="NCBI Taxonomy" id="1317065"/>
    <lineage>
        <taxon>Eukaryota</taxon>
        <taxon>Sar</taxon>
        <taxon>Stramenopiles</taxon>
        <taxon>Oomycota</taxon>
        <taxon>Peronosporomycetes</taxon>
        <taxon>Peronosporales</taxon>
        <taxon>Peronosporaceae</taxon>
        <taxon>Phytophthora</taxon>
    </lineage>
</organism>
<dbReference type="OrthoDB" id="68456at2759"/>
<sequence length="385" mass="44102">MTDAHTELLKCALQLAKCSDKPIERGVWCYNPQLRATDAMLGKCVSRMQTALPASGMPRLTSKLAVVPANPAKEAQTLEEKFQEVFDQGTEVTERLEITKSRLEKELRRRSENFRDLVKSRNTDIQQEYARMLKELDDQVESLDQEIAQERDIKAERAKRRREEALERKASKKQHHDAETTQLKEQLEDFTSEIRQLQEVFAHLEKEVETPESENSPDDVQSIEERRRLEEERAQNEIVELQQEIVLLKEAQEAIAEKIDKQSLKTQYEDEKQEVREETAHLKSLVEDLTPQINSNGVRLHSLLRTLAPSPGIGTLMTRLYQQLCGDSRSPSSPDSPPTPRKTVDLKAFLNSCPSFEEGNRAIDELKKLQLIHCYESSGIIALAD</sequence>
<dbReference type="EMBL" id="ANIZ01002122">
    <property type="protein sequence ID" value="ETI42224.1"/>
    <property type="molecule type" value="Genomic_DNA"/>
</dbReference>
<evidence type="ECO:0000256" key="1">
    <source>
        <dbReference type="SAM" id="MobiDB-lite"/>
    </source>
</evidence>
<reference evidence="2 3" key="1">
    <citation type="submission" date="2013-11" db="EMBL/GenBank/DDBJ databases">
        <title>The Genome Sequence of Phytophthora parasitica P1569.</title>
        <authorList>
            <consortium name="The Broad Institute Genomics Platform"/>
            <person name="Russ C."/>
            <person name="Tyler B."/>
            <person name="Panabieres F."/>
            <person name="Shan W."/>
            <person name="Tripathy S."/>
            <person name="Grunwald N."/>
            <person name="Machado M."/>
            <person name="Johnson C.S."/>
            <person name="Arredondo F."/>
            <person name="Hong C."/>
            <person name="Coffey M."/>
            <person name="Young S.K."/>
            <person name="Zeng Q."/>
            <person name="Gargeya S."/>
            <person name="Fitzgerald M."/>
            <person name="Abouelleil A."/>
            <person name="Alvarado L."/>
            <person name="Chapman S.B."/>
            <person name="Gainer-Dewar J."/>
            <person name="Goldberg J."/>
            <person name="Griggs A."/>
            <person name="Gujja S."/>
            <person name="Hansen M."/>
            <person name="Howarth C."/>
            <person name="Imamovic A."/>
            <person name="Ireland A."/>
            <person name="Larimer J."/>
            <person name="McCowan C."/>
            <person name="Murphy C."/>
            <person name="Pearson M."/>
            <person name="Poon T.W."/>
            <person name="Priest M."/>
            <person name="Roberts A."/>
            <person name="Saif S."/>
            <person name="Shea T."/>
            <person name="Sykes S."/>
            <person name="Wortman J."/>
            <person name="Nusbaum C."/>
            <person name="Birren B."/>
        </authorList>
    </citation>
    <scope>NUCLEOTIDE SEQUENCE [LARGE SCALE GENOMIC DNA]</scope>
    <source>
        <strain evidence="2 3">P1569</strain>
    </source>
</reference>
<dbReference type="AlphaFoldDB" id="V9ESI0"/>
<proteinExistence type="predicted"/>
<dbReference type="HOGENOM" id="CLU_728601_0_0_1"/>
<evidence type="ECO:0000313" key="2">
    <source>
        <dbReference type="EMBL" id="ETI42224.1"/>
    </source>
</evidence>
<gene>
    <name evidence="2" type="ORF">F443_12622</name>
</gene>
<comment type="caution">
    <text evidence="2">The sequence shown here is derived from an EMBL/GenBank/DDBJ whole genome shotgun (WGS) entry which is preliminary data.</text>
</comment>
<protein>
    <recommendedName>
        <fullName evidence="4">GRIP domain-containing protein</fullName>
    </recommendedName>
</protein>
<dbReference type="eggNOG" id="ENOG502S6QB">
    <property type="taxonomic scope" value="Eukaryota"/>
</dbReference>
<feature type="region of interest" description="Disordered" evidence="1">
    <location>
        <begin position="205"/>
        <end position="228"/>
    </location>
</feature>
<evidence type="ECO:0000313" key="3">
    <source>
        <dbReference type="Proteomes" id="UP000018721"/>
    </source>
</evidence>
<accession>V9ESI0</accession>
<feature type="region of interest" description="Disordered" evidence="1">
    <location>
        <begin position="154"/>
        <end position="182"/>
    </location>
</feature>
<keyword evidence="3" id="KW-1185">Reference proteome</keyword>